<feature type="domain" description="Glycosyl transferase family 1" evidence="1">
    <location>
        <begin position="216"/>
        <end position="371"/>
    </location>
</feature>
<evidence type="ECO:0000313" key="3">
    <source>
        <dbReference type="EMBL" id="SMO80335.1"/>
    </source>
</evidence>
<organism evidence="3 4">
    <name type="scientific">Melghirimyces algeriensis</name>
    <dbReference type="NCBI Taxonomy" id="910412"/>
    <lineage>
        <taxon>Bacteria</taxon>
        <taxon>Bacillati</taxon>
        <taxon>Bacillota</taxon>
        <taxon>Bacilli</taxon>
        <taxon>Bacillales</taxon>
        <taxon>Thermoactinomycetaceae</taxon>
        <taxon>Melghirimyces</taxon>
    </lineage>
</organism>
<dbReference type="CDD" id="cd03801">
    <property type="entry name" value="GT4_PimA-like"/>
    <property type="match status" value="1"/>
</dbReference>
<proteinExistence type="predicted"/>
<dbReference type="Proteomes" id="UP000315636">
    <property type="component" value="Unassembled WGS sequence"/>
</dbReference>
<evidence type="ECO:0000259" key="1">
    <source>
        <dbReference type="Pfam" id="PF00534"/>
    </source>
</evidence>
<dbReference type="InterPro" id="IPR028098">
    <property type="entry name" value="Glyco_trans_4-like_N"/>
</dbReference>
<dbReference type="PANTHER" id="PTHR12526">
    <property type="entry name" value="GLYCOSYLTRANSFERASE"/>
    <property type="match status" value="1"/>
</dbReference>
<evidence type="ECO:0000259" key="2">
    <source>
        <dbReference type="Pfam" id="PF13579"/>
    </source>
</evidence>
<reference evidence="3 4" key="1">
    <citation type="submission" date="2017-05" db="EMBL/GenBank/DDBJ databases">
        <authorList>
            <person name="Varghese N."/>
            <person name="Submissions S."/>
        </authorList>
    </citation>
    <scope>NUCLEOTIDE SEQUENCE [LARGE SCALE GENOMIC DNA]</scope>
    <source>
        <strain evidence="3 4">DSM 45474</strain>
    </source>
</reference>
<dbReference type="OrthoDB" id="9813214at2"/>
<dbReference type="Pfam" id="PF00534">
    <property type="entry name" value="Glycos_transf_1"/>
    <property type="match status" value="1"/>
</dbReference>
<dbReference type="InterPro" id="IPR001296">
    <property type="entry name" value="Glyco_trans_1"/>
</dbReference>
<evidence type="ECO:0000313" key="4">
    <source>
        <dbReference type="Proteomes" id="UP000315636"/>
    </source>
</evidence>
<protein>
    <submittedName>
        <fullName evidence="3">Glycosyltransferase involved in cell wall bisynthesis</fullName>
    </submittedName>
</protein>
<dbReference type="GO" id="GO:0016757">
    <property type="term" value="F:glycosyltransferase activity"/>
    <property type="evidence" value="ECO:0007669"/>
    <property type="project" value="InterPro"/>
</dbReference>
<sequence length="427" mass="50042">MILRVLMVLMRDIHYDSRVQREAVALAKEGWYVDIACFHTSTEPPPELHERVRLLRFPVRIKRVKRYLEKNVDRKVKEGVYRIVRNPVVKLAKDAVIQRNFALRVWELCENASYDVVHCHDYHTLGIGVYLKRKKDMSLVYDPHERFSEMNEKNRWERIMDDRRKSWKMEWVDHLITANELLQQEFQSLYPDLSITVIRNIPESLSELPLEKNYFHQTFGLSSNDQVVLYQGGFFPNSGLEELVSSISYLPEHCKLVLLGFGTWENRLKQLVKQKGLDHRVFFHQPLWPRELLRVTAHADLGVVLSSHTDRTSRLTPHKVFEYIQAGIPVVASDQPGKAIVVGTYQTGKLVDSRNVKEVAGAIQEVLADPDPWLIGTHKARKRLCWEKEQERLTRLYQQIDLARSEKKAEKRKQEDVVSIQPHLRQL</sequence>
<dbReference type="EMBL" id="FXTI01000008">
    <property type="protein sequence ID" value="SMO80335.1"/>
    <property type="molecule type" value="Genomic_DNA"/>
</dbReference>
<feature type="domain" description="Glycosyltransferase subfamily 4-like N-terminal" evidence="2">
    <location>
        <begin position="18"/>
        <end position="200"/>
    </location>
</feature>
<accession>A0A521E8R6</accession>
<dbReference type="RefSeq" id="WP_142506063.1">
    <property type="nucleotide sequence ID" value="NZ_FXTI01000008.1"/>
</dbReference>
<gene>
    <name evidence="3" type="ORF">SAMN06264849_108100</name>
</gene>
<dbReference type="Gene3D" id="3.40.50.2000">
    <property type="entry name" value="Glycogen Phosphorylase B"/>
    <property type="match status" value="2"/>
</dbReference>
<dbReference type="Pfam" id="PF13579">
    <property type="entry name" value="Glyco_trans_4_4"/>
    <property type="match status" value="1"/>
</dbReference>
<name>A0A521E8R6_9BACL</name>
<keyword evidence="3" id="KW-0808">Transferase</keyword>
<dbReference type="SUPFAM" id="SSF53756">
    <property type="entry name" value="UDP-Glycosyltransferase/glycogen phosphorylase"/>
    <property type="match status" value="1"/>
</dbReference>
<dbReference type="AlphaFoldDB" id="A0A521E8R6"/>
<keyword evidence="4" id="KW-1185">Reference proteome</keyword>